<evidence type="ECO:0000256" key="7">
    <source>
        <dbReference type="SAM" id="Phobius"/>
    </source>
</evidence>
<dbReference type="PANTHER" id="PTHR33048">
    <property type="entry name" value="PTH11-LIKE INTEGRAL MEMBRANE PROTEIN (AFU_ORTHOLOGUE AFUA_5G11245)"/>
    <property type="match status" value="1"/>
</dbReference>
<dbReference type="OrthoDB" id="9976870at2759"/>
<dbReference type="GO" id="GO:0016020">
    <property type="term" value="C:membrane"/>
    <property type="evidence" value="ECO:0007669"/>
    <property type="project" value="UniProtKB-SubCell"/>
</dbReference>
<evidence type="ECO:0000259" key="8">
    <source>
        <dbReference type="Pfam" id="PF20684"/>
    </source>
</evidence>
<keyword evidence="4 7" id="KW-0472">Membrane</keyword>
<evidence type="ECO:0000256" key="3">
    <source>
        <dbReference type="ARBA" id="ARBA00022989"/>
    </source>
</evidence>
<evidence type="ECO:0000256" key="2">
    <source>
        <dbReference type="ARBA" id="ARBA00022692"/>
    </source>
</evidence>
<protein>
    <recommendedName>
        <fullName evidence="8">Rhodopsin domain-containing protein</fullName>
    </recommendedName>
</protein>
<keyword evidence="3 7" id="KW-1133">Transmembrane helix</keyword>
<feature type="transmembrane region" description="Helical" evidence="7">
    <location>
        <begin position="20"/>
        <end position="40"/>
    </location>
</feature>
<dbReference type="STRING" id="1325734.A0A428NQU5"/>
<evidence type="ECO:0000313" key="9">
    <source>
        <dbReference type="EMBL" id="RSL43161.1"/>
    </source>
</evidence>
<feature type="transmembrane region" description="Helical" evidence="7">
    <location>
        <begin position="171"/>
        <end position="196"/>
    </location>
</feature>
<evidence type="ECO:0000256" key="4">
    <source>
        <dbReference type="ARBA" id="ARBA00023136"/>
    </source>
</evidence>
<sequence length="369" mass="40272">MAVDPNATTVEPTGLGRTLLGLTLFFPFPVVIVIVLRCWVRLKHKVFGIDDGLMVIGWMLYMGVTGVVARGVYAGIGTRDVNLNAKMQSDGRRFLYYFQVIYCCSLLFIKGSICVMLLRIAVGRTYRIIIYATLLFSTLTTTVVIIGLFVICRPISAAWGHPGKCSPTVVIASLGYLVSTGAVVTDWTCAILPGFMLYKTNMKTSMKILITIILGLGVLASVATIIRFPDVKYYTQTDDYLYNVANIVIWSIVESGVGITASSLPSLGRLLKNRFHTESSSGGQPPTAQVVPYAGSNRATITTNTSAGSRPFHKSVGSSTVGDEDRGRFDDGASSRKIYVQVDLEMQSLERPVTPRRSSHGSQDELVRQ</sequence>
<feature type="region of interest" description="Disordered" evidence="6">
    <location>
        <begin position="346"/>
        <end position="369"/>
    </location>
</feature>
<name>A0A428NQU5_9HYPO</name>
<comment type="similarity">
    <text evidence="5">Belongs to the SAT4 family.</text>
</comment>
<feature type="transmembrane region" description="Helical" evidence="7">
    <location>
        <begin position="128"/>
        <end position="151"/>
    </location>
</feature>
<accession>A0A428NQU5</accession>
<comment type="caution">
    <text evidence="9">The sequence shown here is derived from an EMBL/GenBank/DDBJ whole genome shotgun (WGS) entry which is preliminary data.</text>
</comment>
<dbReference type="InterPro" id="IPR049326">
    <property type="entry name" value="Rhodopsin_dom_fungi"/>
</dbReference>
<dbReference type="InterPro" id="IPR052337">
    <property type="entry name" value="SAT4-like"/>
</dbReference>
<keyword evidence="10" id="KW-1185">Reference proteome</keyword>
<gene>
    <name evidence="9" type="ORF">CEP54_015196</name>
</gene>
<feature type="transmembrane region" description="Helical" evidence="7">
    <location>
        <begin position="240"/>
        <end position="264"/>
    </location>
</feature>
<feature type="region of interest" description="Disordered" evidence="6">
    <location>
        <begin position="302"/>
        <end position="334"/>
    </location>
</feature>
<keyword evidence="2 7" id="KW-0812">Transmembrane</keyword>
<feature type="domain" description="Rhodopsin" evidence="8">
    <location>
        <begin position="36"/>
        <end position="272"/>
    </location>
</feature>
<dbReference type="EMBL" id="NKCI01000334">
    <property type="protein sequence ID" value="RSL43161.1"/>
    <property type="molecule type" value="Genomic_DNA"/>
</dbReference>
<comment type="subcellular location">
    <subcellularLocation>
        <location evidence="1">Membrane</location>
        <topology evidence="1">Multi-pass membrane protein</topology>
    </subcellularLocation>
</comment>
<dbReference type="Proteomes" id="UP000288168">
    <property type="component" value="Unassembled WGS sequence"/>
</dbReference>
<evidence type="ECO:0000256" key="1">
    <source>
        <dbReference type="ARBA" id="ARBA00004141"/>
    </source>
</evidence>
<dbReference type="PANTHER" id="PTHR33048:SF15">
    <property type="entry name" value="INTEGRAL MEMBRANE PROTEIN"/>
    <property type="match status" value="1"/>
</dbReference>
<proteinExistence type="inferred from homology"/>
<evidence type="ECO:0000256" key="6">
    <source>
        <dbReference type="SAM" id="MobiDB-lite"/>
    </source>
</evidence>
<dbReference type="Pfam" id="PF20684">
    <property type="entry name" value="Fung_rhodopsin"/>
    <property type="match status" value="1"/>
</dbReference>
<feature type="transmembrane region" description="Helical" evidence="7">
    <location>
        <begin position="52"/>
        <end position="76"/>
    </location>
</feature>
<feature type="transmembrane region" description="Helical" evidence="7">
    <location>
        <begin position="208"/>
        <end position="228"/>
    </location>
</feature>
<reference evidence="9 10" key="1">
    <citation type="submission" date="2017-06" db="EMBL/GenBank/DDBJ databases">
        <title>Comparative genomic analysis of Ambrosia Fusariam Clade fungi.</title>
        <authorList>
            <person name="Stajich J.E."/>
            <person name="Carrillo J."/>
            <person name="Kijimoto T."/>
            <person name="Eskalen A."/>
            <person name="O'Donnell K."/>
            <person name="Kasson M."/>
        </authorList>
    </citation>
    <scope>NUCLEOTIDE SEQUENCE [LARGE SCALE GENOMIC DNA]</scope>
    <source>
        <strain evidence="9 10">NRRL62584</strain>
    </source>
</reference>
<dbReference type="AlphaFoldDB" id="A0A428NQU5"/>
<evidence type="ECO:0000256" key="5">
    <source>
        <dbReference type="ARBA" id="ARBA00038359"/>
    </source>
</evidence>
<evidence type="ECO:0000313" key="10">
    <source>
        <dbReference type="Proteomes" id="UP000288168"/>
    </source>
</evidence>
<feature type="compositionally biased region" description="Basic and acidic residues" evidence="6">
    <location>
        <begin position="323"/>
        <end position="334"/>
    </location>
</feature>
<organism evidence="9 10">
    <name type="scientific">Fusarium duplospermum</name>
    <dbReference type="NCBI Taxonomy" id="1325734"/>
    <lineage>
        <taxon>Eukaryota</taxon>
        <taxon>Fungi</taxon>
        <taxon>Dikarya</taxon>
        <taxon>Ascomycota</taxon>
        <taxon>Pezizomycotina</taxon>
        <taxon>Sordariomycetes</taxon>
        <taxon>Hypocreomycetidae</taxon>
        <taxon>Hypocreales</taxon>
        <taxon>Nectriaceae</taxon>
        <taxon>Fusarium</taxon>
        <taxon>Fusarium solani species complex</taxon>
    </lineage>
</organism>
<feature type="transmembrane region" description="Helical" evidence="7">
    <location>
        <begin position="96"/>
        <end position="121"/>
    </location>
</feature>